<dbReference type="Pfam" id="PF04087">
    <property type="entry name" value="DUF389"/>
    <property type="match status" value="1"/>
</dbReference>
<feature type="transmembrane region" description="Helical" evidence="1">
    <location>
        <begin position="165"/>
        <end position="184"/>
    </location>
</feature>
<gene>
    <name evidence="2" type="ORF">KA717_10685</name>
</gene>
<dbReference type="PANTHER" id="PTHR20992:SF9">
    <property type="entry name" value="AT15442P-RELATED"/>
    <property type="match status" value="1"/>
</dbReference>
<keyword evidence="1" id="KW-0812">Transmembrane</keyword>
<evidence type="ECO:0000313" key="2">
    <source>
        <dbReference type="EMBL" id="UXE63086.1"/>
    </source>
</evidence>
<feature type="transmembrane region" description="Helical" evidence="1">
    <location>
        <begin position="95"/>
        <end position="116"/>
    </location>
</feature>
<dbReference type="KEGG" id="wna:KA717_10685"/>
<reference evidence="2" key="1">
    <citation type="submission" date="2021-04" db="EMBL/GenBank/DDBJ databases">
        <title>Genome sequence of Woronichinia naegeliana from Washington state freshwater lake bloom.</title>
        <authorList>
            <person name="Dreher T.W."/>
        </authorList>
    </citation>
    <scope>NUCLEOTIDE SEQUENCE</scope>
    <source>
        <strain evidence="2">WA131</strain>
    </source>
</reference>
<dbReference type="InterPro" id="IPR005240">
    <property type="entry name" value="DUF389"/>
</dbReference>
<protein>
    <submittedName>
        <fullName evidence="2">DUF389 domain-containing protein</fullName>
    </submittedName>
</protein>
<dbReference type="EMBL" id="CP073041">
    <property type="protein sequence ID" value="UXE63086.1"/>
    <property type="molecule type" value="Genomic_DNA"/>
</dbReference>
<keyword evidence="1" id="KW-0472">Membrane</keyword>
<feature type="transmembrane region" description="Helical" evidence="1">
    <location>
        <begin position="37"/>
        <end position="56"/>
    </location>
</feature>
<feature type="transmembrane region" description="Helical" evidence="1">
    <location>
        <begin position="234"/>
        <end position="256"/>
    </location>
</feature>
<dbReference type="AlphaFoldDB" id="A0A977PXG2"/>
<accession>A0A977PXG2</accession>
<keyword evidence="1" id="KW-1133">Transmembrane helix</keyword>
<proteinExistence type="predicted"/>
<feature type="transmembrane region" description="Helical" evidence="1">
    <location>
        <begin position="136"/>
        <end position="153"/>
    </location>
</feature>
<feature type="transmembrane region" description="Helical" evidence="1">
    <location>
        <begin position="62"/>
        <end position="83"/>
    </location>
</feature>
<name>A0A977PXG2_9CYAN</name>
<dbReference type="PANTHER" id="PTHR20992">
    <property type="entry name" value="AT15442P-RELATED"/>
    <property type="match status" value="1"/>
</dbReference>
<feature type="transmembrane region" description="Helical" evidence="1">
    <location>
        <begin position="190"/>
        <end position="213"/>
    </location>
</feature>
<organism evidence="2">
    <name type="scientific">Woronichinia naegeliana WA131</name>
    <dbReference type="NCBI Taxonomy" id="2824559"/>
    <lineage>
        <taxon>Bacteria</taxon>
        <taxon>Bacillati</taxon>
        <taxon>Cyanobacteriota</taxon>
        <taxon>Cyanophyceae</taxon>
        <taxon>Synechococcales</taxon>
        <taxon>Coelosphaeriaceae</taxon>
        <taxon>Woronichinia</taxon>
    </lineage>
</organism>
<evidence type="ECO:0000256" key="1">
    <source>
        <dbReference type="SAM" id="Phobius"/>
    </source>
</evidence>
<sequence length="338" mass="35919">MAKTLAEVLHGAPVDVEEVRRVSETLIFERGFQGPKFFKFACLLVLASSIATFGLLGDSLAVVIGAMIVAPLMLPIMGLAFSISIGDRRKIISTLLVSLAGIAMAVGGGFVLTLPITQVTKAEAIQQIMIRTSPHLLDLMAALATGLAGAFALSRRDVSDTLPGVAIAVSLVPPLANVGILLALGKPNLASGSLLLFVTNYVAILLTGSLVFMAMGFRQVALSPFDARAQRRGLIVALVALLIIAIPLSVTSYQLIVTNKISARTYAFGQEWLEGSGYRLMSVDAETTDGTVNLLLMGDGELPPLNKLEERARDALFGRTIRLKVVESKKLYVGTQSR</sequence>
<dbReference type="Proteomes" id="UP001065613">
    <property type="component" value="Chromosome"/>
</dbReference>